<dbReference type="Pfam" id="PF05949">
    <property type="entry name" value="DUF881"/>
    <property type="match status" value="1"/>
</dbReference>
<name>A0A926ILB3_9FIRM</name>
<reference evidence="4" key="1">
    <citation type="submission" date="2020-08" db="EMBL/GenBank/DDBJ databases">
        <title>Genome public.</title>
        <authorList>
            <person name="Liu C."/>
            <person name="Sun Q."/>
        </authorList>
    </citation>
    <scope>NUCLEOTIDE SEQUENCE</scope>
    <source>
        <strain evidence="4">BX21</strain>
    </source>
</reference>
<comment type="caution">
    <text evidence="4">The sequence shown here is derived from an EMBL/GenBank/DDBJ whole genome shotgun (WGS) entry which is preliminary data.</text>
</comment>
<dbReference type="PANTHER" id="PTHR37313">
    <property type="entry name" value="UPF0749 PROTEIN RV1825"/>
    <property type="match status" value="1"/>
</dbReference>
<sequence length="241" mass="26555">MKKTNPTIIIALFSIIIGIFIATQMKLNVDSYAPATLKSIQNMKDEINAINNEIVEMEMLVNQKEKELEVLENISLGNENIIDILEADLKINKTRAGRTRLEGPGIVITMYDNMDDEIVGMSIDDDIIHDIDILNILNDLKLAGAECISVNDQRVVSTSEIKCRGPVMGINDKVIGIPFIIKAIGDPKLLMASVNAPGTYGDALKNVYFIGFEPRIEDKIVIPAYIGDSGFDFAKPVGEED</sequence>
<evidence type="ECO:0000313" key="4">
    <source>
        <dbReference type="EMBL" id="MBC8588493.1"/>
    </source>
</evidence>
<keyword evidence="5" id="KW-1185">Reference proteome</keyword>
<accession>A0A926ILB3</accession>
<dbReference type="InterPro" id="IPR010273">
    <property type="entry name" value="DUF881"/>
</dbReference>
<organism evidence="4 5">
    <name type="scientific">Paratissierella segnis</name>
    <dbReference type="NCBI Taxonomy" id="2763679"/>
    <lineage>
        <taxon>Bacteria</taxon>
        <taxon>Bacillati</taxon>
        <taxon>Bacillota</taxon>
        <taxon>Tissierellia</taxon>
        <taxon>Tissierellales</taxon>
        <taxon>Tissierellaceae</taxon>
        <taxon>Paratissierella</taxon>
    </lineage>
</organism>
<keyword evidence="3" id="KW-0812">Transmembrane</keyword>
<dbReference type="PANTHER" id="PTHR37313:SF2">
    <property type="entry name" value="UPF0749 PROTEIN YLXX"/>
    <property type="match status" value="1"/>
</dbReference>
<dbReference type="EMBL" id="JACRTG010000020">
    <property type="protein sequence ID" value="MBC8588493.1"/>
    <property type="molecule type" value="Genomic_DNA"/>
</dbReference>
<keyword evidence="2" id="KW-0175">Coiled coil</keyword>
<evidence type="ECO:0000256" key="3">
    <source>
        <dbReference type="SAM" id="Phobius"/>
    </source>
</evidence>
<gene>
    <name evidence="4" type="ORF">H8707_09590</name>
</gene>
<dbReference type="Proteomes" id="UP000601171">
    <property type="component" value="Unassembled WGS sequence"/>
</dbReference>
<evidence type="ECO:0000313" key="5">
    <source>
        <dbReference type="Proteomes" id="UP000601171"/>
    </source>
</evidence>
<proteinExistence type="inferred from homology"/>
<comment type="similarity">
    <text evidence="1">Belongs to the UPF0749 family.</text>
</comment>
<dbReference type="AlphaFoldDB" id="A0A926ILB3"/>
<keyword evidence="3" id="KW-1133">Transmembrane helix</keyword>
<evidence type="ECO:0000256" key="1">
    <source>
        <dbReference type="ARBA" id="ARBA00009108"/>
    </source>
</evidence>
<dbReference type="Gene3D" id="3.30.70.1880">
    <property type="entry name" value="Protein of unknown function DUF881"/>
    <property type="match status" value="1"/>
</dbReference>
<evidence type="ECO:0000256" key="2">
    <source>
        <dbReference type="SAM" id="Coils"/>
    </source>
</evidence>
<feature type="transmembrane region" description="Helical" evidence="3">
    <location>
        <begin position="7"/>
        <end position="25"/>
    </location>
</feature>
<feature type="coiled-coil region" evidence="2">
    <location>
        <begin position="40"/>
        <end position="74"/>
    </location>
</feature>
<protein>
    <submittedName>
        <fullName evidence="4">DUF881 domain-containing protein</fullName>
    </submittedName>
</protein>
<keyword evidence="3" id="KW-0472">Membrane</keyword>
<dbReference type="RefSeq" id="WP_262429948.1">
    <property type="nucleotide sequence ID" value="NZ_JACRTG010000020.1"/>
</dbReference>